<name>A0AAF3ET83_9BILA</name>
<dbReference type="WBParaSite" id="MBELARI_LOCUS17258">
    <property type="protein sequence ID" value="MBELARI_LOCUS17258"/>
    <property type="gene ID" value="MBELARI_LOCUS17258"/>
</dbReference>
<accession>A0AAF3ET83</accession>
<dbReference type="FunFam" id="3.40.33.10:FF:000002">
    <property type="entry name" value="Golgi-associated plant pathogenesis-related protein 1"/>
    <property type="match status" value="1"/>
</dbReference>
<dbReference type="CDD" id="cd05382">
    <property type="entry name" value="CAP_GAPR1-like"/>
    <property type="match status" value="1"/>
</dbReference>
<feature type="domain" description="SCP" evidence="2">
    <location>
        <begin position="110"/>
        <end position="240"/>
    </location>
</feature>
<proteinExistence type="predicted"/>
<organism evidence="3 4">
    <name type="scientific">Mesorhabditis belari</name>
    <dbReference type="NCBI Taxonomy" id="2138241"/>
    <lineage>
        <taxon>Eukaryota</taxon>
        <taxon>Metazoa</taxon>
        <taxon>Ecdysozoa</taxon>
        <taxon>Nematoda</taxon>
        <taxon>Chromadorea</taxon>
        <taxon>Rhabditida</taxon>
        <taxon>Rhabditina</taxon>
        <taxon>Rhabditomorpha</taxon>
        <taxon>Rhabditoidea</taxon>
        <taxon>Rhabditidae</taxon>
        <taxon>Mesorhabditinae</taxon>
        <taxon>Mesorhabditis</taxon>
    </lineage>
</organism>
<dbReference type="InterPro" id="IPR034113">
    <property type="entry name" value="SCP_GAPR1-like"/>
</dbReference>
<dbReference type="InterPro" id="IPR014044">
    <property type="entry name" value="CAP_dom"/>
</dbReference>
<dbReference type="AlphaFoldDB" id="A0AAF3ET83"/>
<feature type="region of interest" description="Disordered" evidence="1">
    <location>
        <begin position="55"/>
        <end position="82"/>
    </location>
</feature>
<dbReference type="PRINTS" id="PR00837">
    <property type="entry name" value="V5TPXLIKE"/>
</dbReference>
<protein>
    <recommendedName>
        <fullName evidence="2">SCP domain-containing protein</fullName>
    </recommendedName>
</protein>
<dbReference type="PROSITE" id="PS01009">
    <property type="entry name" value="CRISP_1"/>
    <property type="match status" value="1"/>
</dbReference>
<reference evidence="4" key="1">
    <citation type="submission" date="2024-02" db="UniProtKB">
        <authorList>
            <consortium name="WormBaseParasite"/>
        </authorList>
    </citation>
    <scope>IDENTIFICATION</scope>
</reference>
<dbReference type="Pfam" id="PF00188">
    <property type="entry name" value="CAP"/>
    <property type="match status" value="1"/>
</dbReference>
<dbReference type="SUPFAM" id="SSF55797">
    <property type="entry name" value="PR-1-like"/>
    <property type="match status" value="1"/>
</dbReference>
<sequence>MSHRNDALSDFDRKWEEMAAQRQQFATHNGTTRTETQISIVNGVRKEIVTTYHPDGTITTTIDGRQSDGGKAQKIQAERRPERQSVVRIKSKAKTVEPSKTTKASTDSSDFKAEVLQLINDCRKQHQVSPLRLDDNLSNLAQDWANHLASSGSFAHRPNCKFGENIAMGSGSWGTVQSLVKSWYDEVNDYSFSKGSGPGTGHFTQLVWKNSQLLGVGRATAPNGSTYLVTNYDPAGNFIGQYQNNVFPKR</sequence>
<dbReference type="InterPro" id="IPR035940">
    <property type="entry name" value="CAP_sf"/>
</dbReference>
<keyword evidence="3" id="KW-1185">Reference proteome</keyword>
<evidence type="ECO:0000256" key="1">
    <source>
        <dbReference type="SAM" id="MobiDB-lite"/>
    </source>
</evidence>
<dbReference type="Gene3D" id="3.40.33.10">
    <property type="entry name" value="CAP"/>
    <property type="match status" value="1"/>
</dbReference>
<evidence type="ECO:0000313" key="4">
    <source>
        <dbReference type="WBParaSite" id="MBELARI_LOCUS17258"/>
    </source>
</evidence>
<dbReference type="Proteomes" id="UP000887575">
    <property type="component" value="Unassembled WGS sequence"/>
</dbReference>
<dbReference type="PANTHER" id="PTHR10334">
    <property type="entry name" value="CYSTEINE-RICH SECRETORY PROTEIN-RELATED"/>
    <property type="match status" value="1"/>
</dbReference>
<dbReference type="InterPro" id="IPR018244">
    <property type="entry name" value="Allrgn_V5/Tpx1_CS"/>
</dbReference>
<dbReference type="InterPro" id="IPR001283">
    <property type="entry name" value="CRISP-related"/>
</dbReference>
<dbReference type="SMART" id="SM00198">
    <property type="entry name" value="SCP"/>
    <property type="match status" value="1"/>
</dbReference>
<evidence type="ECO:0000313" key="3">
    <source>
        <dbReference type="Proteomes" id="UP000887575"/>
    </source>
</evidence>
<dbReference type="GO" id="GO:0005576">
    <property type="term" value="C:extracellular region"/>
    <property type="evidence" value="ECO:0007669"/>
    <property type="project" value="InterPro"/>
</dbReference>
<evidence type="ECO:0000259" key="2">
    <source>
        <dbReference type="SMART" id="SM00198"/>
    </source>
</evidence>